<dbReference type="OrthoDB" id="5243015at2"/>
<evidence type="ECO:0000313" key="3">
    <source>
        <dbReference type="Proteomes" id="UP000001918"/>
    </source>
</evidence>
<accession>D1A8V3</accession>
<dbReference type="Gene3D" id="3.30.530.20">
    <property type="match status" value="1"/>
</dbReference>
<dbReference type="PANTHER" id="PTHR39683:SF4">
    <property type="entry name" value="COENZYME Q-BINDING PROTEIN COQ10 START DOMAIN-CONTAINING PROTEIN"/>
    <property type="match status" value="1"/>
</dbReference>
<dbReference type="PANTHER" id="PTHR39683">
    <property type="entry name" value="CONSERVED PROTEIN TB16.3"/>
    <property type="match status" value="1"/>
</dbReference>
<protein>
    <submittedName>
        <fullName evidence="2">Cyclase/dehydrase</fullName>
    </submittedName>
</protein>
<proteinExistence type="predicted"/>
<dbReference type="SUPFAM" id="SSF55961">
    <property type="entry name" value="Bet v1-like"/>
    <property type="match status" value="1"/>
</dbReference>
<evidence type="ECO:0000259" key="1">
    <source>
        <dbReference type="Pfam" id="PF03364"/>
    </source>
</evidence>
<dbReference type="HOGENOM" id="CLU_128243_0_0_11"/>
<reference evidence="2 3" key="1">
    <citation type="journal article" date="2011" name="Stand. Genomic Sci.">
        <title>Complete genome sequence of Thermomonospora curvata type strain (B9).</title>
        <authorList>
            <person name="Chertkov O."/>
            <person name="Sikorski J."/>
            <person name="Nolan M."/>
            <person name="Lapidus A."/>
            <person name="Lucas S."/>
            <person name="Del Rio T.G."/>
            <person name="Tice H."/>
            <person name="Cheng J.F."/>
            <person name="Goodwin L."/>
            <person name="Pitluck S."/>
            <person name="Liolios K."/>
            <person name="Ivanova N."/>
            <person name="Mavromatis K."/>
            <person name="Mikhailova N."/>
            <person name="Ovchinnikova G."/>
            <person name="Pati A."/>
            <person name="Chen A."/>
            <person name="Palaniappan K."/>
            <person name="Djao O.D."/>
            <person name="Land M."/>
            <person name="Hauser L."/>
            <person name="Chang Y.J."/>
            <person name="Jeffries C.D."/>
            <person name="Brettin T."/>
            <person name="Han C."/>
            <person name="Detter J.C."/>
            <person name="Rohde M."/>
            <person name="Goker M."/>
            <person name="Woyke T."/>
            <person name="Bristow J."/>
            <person name="Eisen J.A."/>
            <person name="Markowitz V."/>
            <person name="Hugenholtz P."/>
            <person name="Klenk H.P."/>
            <person name="Kyrpides N.C."/>
        </authorList>
    </citation>
    <scope>NUCLEOTIDE SEQUENCE [LARGE SCALE GENOMIC DNA]</scope>
    <source>
        <strain evidence="3">ATCC 19995 / DSM 43183 / JCM 3096 / KCTC 9072 / NBRC 15933 / NCIMB 10081 / Henssen B9</strain>
    </source>
</reference>
<sequence>MAERTSASITIAADREKVMEVIADLPAYPQWAGGIREVQVLETGPDGRPAKARLTIDAGPIKDTYGLAYHWGEQEVSWELVEKGGVVSGLRGSYRLAETEGGTQVTYELAVDVRVPMIGMLRRRGEKMIIEAALKGLKGYVER</sequence>
<dbReference type="Proteomes" id="UP000001918">
    <property type="component" value="Chromosome"/>
</dbReference>
<gene>
    <name evidence="2" type="ordered locus">Tcur_3049</name>
</gene>
<dbReference type="KEGG" id="tcu:Tcur_3049"/>
<dbReference type="InterPro" id="IPR023393">
    <property type="entry name" value="START-like_dom_sf"/>
</dbReference>
<dbReference type="EMBL" id="CP001738">
    <property type="protein sequence ID" value="ACY98591.1"/>
    <property type="molecule type" value="Genomic_DNA"/>
</dbReference>
<keyword evidence="3" id="KW-1185">Reference proteome</keyword>
<name>D1A8V3_THECD</name>
<dbReference type="Pfam" id="PF03364">
    <property type="entry name" value="Polyketide_cyc"/>
    <property type="match status" value="1"/>
</dbReference>
<feature type="domain" description="Coenzyme Q-binding protein COQ10 START" evidence="1">
    <location>
        <begin position="11"/>
        <end position="135"/>
    </location>
</feature>
<dbReference type="eggNOG" id="COG2867">
    <property type="taxonomic scope" value="Bacteria"/>
</dbReference>
<evidence type="ECO:0000313" key="2">
    <source>
        <dbReference type="EMBL" id="ACY98591.1"/>
    </source>
</evidence>
<dbReference type="CDD" id="cd07819">
    <property type="entry name" value="SRPBCC_2"/>
    <property type="match status" value="1"/>
</dbReference>
<dbReference type="STRING" id="471852.Tcur_3049"/>
<dbReference type="AlphaFoldDB" id="D1A8V3"/>
<dbReference type="InterPro" id="IPR005031">
    <property type="entry name" value="COQ10_START"/>
</dbReference>
<organism evidence="2 3">
    <name type="scientific">Thermomonospora curvata (strain ATCC 19995 / DSM 43183 / JCM 3096 / KCTC 9072 / NBRC 15933 / NCIMB 10081 / Henssen B9)</name>
    <dbReference type="NCBI Taxonomy" id="471852"/>
    <lineage>
        <taxon>Bacteria</taxon>
        <taxon>Bacillati</taxon>
        <taxon>Actinomycetota</taxon>
        <taxon>Actinomycetes</taxon>
        <taxon>Streptosporangiales</taxon>
        <taxon>Thermomonosporaceae</taxon>
        <taxon>Thermomonospora</taxon>
    </lineage>
</organism>
<dbReference type="RefSeq" id="WP_012853375.1">
    <property type="nucleotide sequence ID" value="NC_013510.1"/>
</dbReference>